<comment type="caution">
    <text evidence="10">The sequence shown here is derived from an EMBL/GenBank/DDBJ whole genome shotgun (WGS) entry which is preliminary data.</text>
</comment>
<dbReference type="GO" id="GO:0016491">
    <property type="term" value="F:oxidoreductase activity"/>
    <property type="evidence" value="ECO:0007669"/>
    <property type="project" value="UniProtKB-KW"/>
</dbReference>
<sequence length="455" mass="49638">MKITIIGTGYVGLVTGACLAELGNDVFCLDVDQRKIDMLNEGGIPIHEPGLEEVVARNRAAGRLRFSTDVAASVAHGQLQFIAVGTPPDEDGSADLQYVLAAARNIGRHMDGFKVVVDKSTVPVGTADRVSAAIKEELAARGAQTEFTVVSNPEFLKEGAAVEDFMRPDRIVIGHDSSANGQRARELMKLLYAPFNRNHERSFWMDVRSAEFTKYAANAMLATRISFMNELANLADKVGADIEAVRHGIGSDPRIGHSFLYAGAGYGGSCFPKDVQAIERTARQYGQDLLILSAVEAVNERQKHVLGRKVVARFGEDLAGKRFAVWGLAFKPNTDDMREAPSRVLLQELIARGASVAVYDPVAMPEARRVLELDLGADKLSRIEFKDAPMEALDGAEALVIVTEWKAFRSPDFEQLKARLKQPVVIDGRNLYEPAQMTGLGIEYHGIGRSVLTSK</sequence>
<dbReference type="SUPFAM" id="SSF51735">
    <property type="entry name" value="NAD(P)-binding Rossmann-fold domains"/>
    <property type="match status" value="1"/>
</dbReference>
<dbReference type="InterPro" id="IPR014027">
    <property type="entry name" value="UDP-Glc/GDP-Man_DH_C"/>
</dbReference>
<gene>
    <name evidence="10" type="ORF">ACFPO9_13585</name>
</gene>
<evidence type="ECO:0000256" key="7">
    <source>
        <dbReference type="ARBA" id="ARBA00047473"/>
    </source>
</evidence>
<evidence type="ECO:0000256" key="8">
    <source>
        <dbReference type="PIRNR" id="PIRNR000124"/>
    </source>
</evidence>
<dbReference type="SUPFAM" id="SSF48179">
    <property type="entry name" value="6-phosphogluconate dehydrogenase C-terminal domain-like"/>
    <property type="match status" value="1"/>
</dbReference>
<comment type="catalytic activity">
    <reaction evidence="7 8">
        <text>UDP-alpha-D-glucose + 2 NAD(+) + H2O = UDP-alpha-D-glucuronate + 2 NADH + 3 H(+)</text>
        <dbReference type="Rhea" id="RHEA:23596"/>
        <dbReference type="ChEBI" id="CHEBI:15377"/>
        <dbReference type="ChEBI" id="CHEBI:15378"/>
        <dbReference type="ChEBI" id="CHEBI:57540"/>
        <dbReference type="ChEBI" id="CHEBI:57945"/>
        <dbReference type="ChEBI" id="CHEBI:58052"/>
        <dbReference type="ChEBI" id="CHEBI:58885"/>
        <dbReference type="EC" id="1.1.1.22"/>
    </reaction>
</comment>
<dbReference type="Proteomes" id="UP001596086">
    <property type="component" value="Unassembled WGS sequence"/>
</dbReference>
<keyword evidence="11" id="KW-1185">Reference proteome</keyword>
<dbReference type="Pfam" id="PF03720">
    <property type="entry name" value="UDPG_MGDP_dh_C"/>
    <property type="match status" value="1"/>
</dbReference>
<dbReference type="InterPro" id="IPR028357">
    <property type="entry name" value="UDPglc_DH_bac"/>
</dbReference>
<accession>A0ABW0RZB9</accession>
<reference evidence="11" key="1">
    <citation type="journal article" date="2019" name="Int. J. Syst. Evol. Microbiol.">
        <title>The Global Catalogue of Microorganisms (GCM) 10K type strain sequencing project: providing services to taxonomists for standard genome sequencing and annotation.</title>
        <authorList>
            <consortium name="The Broad Institute Genomics Platform"/>
            <consortium name="The Broad Institute Genome Sequencing Center for Infectious Disease"/>
            <person name="Wu L."/>
            <person name="Ma J."/>
        </authorList>
    </citation>
    <scope>NUCLEOTIDE SEQUENCE [LARGE SCALE GENOMIC DNA]</scope>
    <source>
        <strain evidence="11">CGMCC 4.5798</strain>
    </source>
</reference>
<dbReference type="InterPro" id="IPR014026">
    <property type="entry name" value="UDP-Glc/GDP-Man_DH_dimer"/>
</dbReference>
<dbReference type="SUPFAM" id="SSF52413">
    <property type="entry name" value="UDP-glucose/GDP-mannose dehydrogenase C-terminal domain"/>
    <property type="match status" value="1"/>
</dbReference>
<dbReference type="Pfam" id="PF00984">
    <property type="entry name" value="UDPG_MGDP_dh"/>
    <property type="match status" value="1"/>
</dbReference>
<dbReference type="InterPro" id="IPR017476">
    <property type="entry name" value="UDP-Glc/GDP-Man"/>
</dbReference>
<evidence type="ECO:0000256" key="6">
    <source>
        <dbReference type="ARBA" id="ARBA00023027"/>
    </source>
</evidence>
<evidence type="ECO:0000256" key="4">
    <source>
        <dbReference type="ARBA" id="ARBA00015132"/>
    </source>
</evidence>
<dbReference type="NCBIfam" id="TIGR03026">
    <property type="entry name" value="NDP-sugDHase"/>
    <property type="match status" value="1"/>
</dbReference>
<dbReference type="EMBL" id="JBHSMZ010000008">
    <property type="protein sequence ID" value="MFC5549542.1"/>
    <property type="molecule type" value="Genomic_DNA"/>
</dbReference>
<dbReference type="InterPro" id="IPR036220">
    <property type="entry name" value="UDP-Glc/GDP-Man_DH_C_sf"/>
</dbReference>
<dbReference type="EC" id="1.1.1.22" evidence="3 8"/>
<dbReference type="PANTHER" id="PTHR43750:SF3">
    <property type="entry name" value="UDP-GLUCOSE 6-DEHYDROGENASE TUAD"/>
    <property type="match status" value="1"/>
</dbReference>
<evidence type="ECO:0000256" key="1">
    <source>
        <dbReference type="ARBA" id="ARBA00004701"/>
    </source>
</evidence>
<dbReference type="PANTHER" id="PTHR43750">
    <property type="entry name" value="UDP-GLUCOSE 6-DEHYDROGENASE TUAD"/>
    <property type="match status" value="1"/>
</dbReference>
<evidence type="ECO:0000256" key="3">
    <source>
        <dbReference type="ARBA" id="ARBA00012954"/>
    </source>
</evidence>
<evidence type="ECO:0000256" key="2">
    <source>
        <dbReference type="ARBA" id="ARBA00006601"/>
    </source>
</evidence>
<dbReference type="PIRSF" id="PIRSF000124">
    <property type="entry name" value="UDPglc_GDPman_dh"/>
    <property type="match status" value="1"/>
</dbReference>
<organism evidence="10 11">
    <name type="scientific">Massilia aerilata</name>
    <dbReference type="NCBI Taxonomy" id="453817"/>
    <lineage>
        <taxon>Bacteria</taxon>
        <taxon>Pseudomonadati</taxon>
        <taxon>Pseudomonadota</taxon>
        <taxon>Betaproteobacteria</taxon>
        <taxon>Burkholderiales</taxon>
        <taxon>Oxalobacteraceae</taxon>
        <taxon>Telluria group</taxon>
        <taxon>Massilia</taxon>
    </lineage>
</organism>
<name>A0ABW0RZB9_9BURK</name>
<comment type="pathway">
    <text evidence="1">Nucleotide-sugar biosynthesis; UDP-alpha-D-glucuronate biosynthesis; UDP-alpha-D-glucuronate from UDP-alpha-D-glucose: step 1/1.</text>
</comment>
<dbReference type="SMART" id="SM00984">
    <property type="entry name" value="UDPG_MGDP_dh_C"/>
    <property type="match status" value="1"/>
</dbReference>
<comment type="similarity">
    <text evidence="2 8">Belongs to the UDP-glucose/GDP-mannose dehydrogenase family.</text>
</comment>
<keyword evidence="6 8" id="KW-0520">NAD</keyword>
<protein>
    <recommendedName>
        <fullName evidence="4 8">UDP-glucose 6-dehydrogenase</fullName>
        <ecNumber evidence="3 8">1.1.1.22</ecNumber>
    </recommendedName>
</protein>
<evidence type="ECO:0000256" key="5">
    <source>
        <dbReference type="ARBA" id="ARBA00023002"/>
    </source>
</evidence>
<feature type="domain" description="UDP-glucose/GDP-mannose dehydrogenase C-terminal" evidence="9">
    <location>
        <begin position="324"/>
        <end position="434"/>
    </location>
</feature>
<evidence type="ECO:0000259" key="9">
    <source>
        <dbReference type="SMART" id="SM00984"/>
    </source>
</evidence>
<dbReference type="RefSeq" id="WP_379771600.1">
    <property type="nucleotide sequence ID" value="NZ_JBHSMZ010000008.1"/>
</dbReference>
<evidence type="ECO:0000313" key="11">
    <source>
        <dbReference type="Proteomes" id="UP001596086"/>
    </source>
</evidence>
<evidence type="ECO:0000313" key="10">
    <source>
        <dbReference type="EMBL" id="MFC5549542.1"/>
    </source>
</evidence>
<proteinExistence type="inferred from homology"/>
<dbReference type="InterPro" id="IPR036291">
    <property type="entry name" value="NAD(P)-bd_dom_sf"/>
</dbReference>
<dbReference type="InterPro" id="IPR001732">
    <property type="entry name" value="UDP-Glc/GDP-Man_DH_N"/>
</dbReference>
<dbReference type="Gene3D" id="1.20.5.100">
    <property type="entry name" value="Cytochrome c1, transmembrane anchor, C-terminal"/>
    <property type="match status" value="1"/>
</dbReference>
<dbReference type="Gene3D" id="3.40.50.720">
    <property type="entry name" value="NAD(P)-binding Rossmann-like Domain"/>
    <property type="match status" value="2"/>
</dbReference>
<dbReference type="PROSITE" id="PS51257">
    <property type="entry name" value="PROKAR_LIPOPROTEIN"/>
    <property type="match status" value="1"/>
</dbReference>
<keyword evidence="5 8" id="KW-0560">Oxidoreductase</keyword>
<dbReference type="InterPro" id="IPR008927">
    <property type="entry name" value="6-PGluconate_DH-like_C_sf"/>
</dbReference>
<dbReference type="Pfam" id="PF03721">
    <property type="entry name" value="UDPG_MGDP_dh_N"/>
    <property type="match status" value="1"/>
</dbReference>
<dbReference type="PIRSF" id="PIRSF500134">
    <property type="entry name" value="UDPglc_DH_bac"/>
    <property type="match status" value="1"/>
</dbReference>